<gene>
    <name evidence="3" type="ORF">OW763_06900</name>
</gene>
<dbReference type="Pfam" id="PF04471">
    <property type="entry name" value="Mrr_cat"/>
    <property type="match status" value="1"/>
</dbReference>
<name>A0ABT4CYM2_9CLOT</name>
<reference evidence="3" key="1">
    <citation type="submission" date="2022-12" db="EMBL/GenBank/DDBJ databases">
        <authorList>
            <person name="Wang J."/>
        </authorList>
    </citation>
    <scope>NUCLEOTIDE SEQUENCE</scope>
    <source>
        <strain evidence="3">HY-45-18</strain>
    </source>
</reference>
<dbReference type="GO" id="GO:0004519">
    <property type="term" value="F:endonuclease activity"/>
    <property type="evidence" value="ECO:0007669"/>
    <property type="project" value="UniProtKB-KW"/>
</dbReference>
<keyword evidence="3" id="KW-0540">Nuclease</keyword>
<dbReference type="Gene3D" id="3.40.1350.10">
    <property type="match status" value="1"/>
</dbReference>
<organism evidence="3 4">
    <name type="scientific">Clostridium aestuarii</name>
    <dbReference type="NCBI Taxonomy" id="338193"/>
    <lineage>
        <taxon>Bacteria</taxon>
        <taxon>Bacillati</taxon>
        <taxon>Bacillota</taxon>
        <taxon>Clostridia</taxon>
        <taxon>Eubacteriales</taxon>
        <taxon>Clostridiaceae</taxon>
        <taxon>Clostridium</taxon>
    </lineage>
</organism>
<dbReference type="InterPro" id="IPR011335">
    <property type="entry name" value="Restrct_endonuc-II-like"/>
</dbReference>
<dbReference type="GO" id="GO:0016787">
    <property type="term" value="F:hydrolase activity"/>
    <property type="evidence" value="ECO:0007669"/>
    <property type="project" value="UniProtKB-KW"/>
</dbReference>
<comment type="caution">
    <text evidence="3">The sequence shown here is derived from an EMBL/GenBank/DDBJ whole genome shotgun (WGS) entry which is preliminary data.</text>
</comment>
<dbReference type="RefSeq" id="WP_268040351.1">
    <property type="nucleotide sequence ID" value="NZ_JAPQER010000002.1"/>
</dbReference>
<dbReference type="InterPro" id="IPR007560">
    <property type="entry name" value="Restrct_endonuc_IV_Mrr"/>
</dbReference>
<accession>A0ABT4CYM2</accession>
<dbReference type="InterPro" id="IPR011856">
    <property type="entry name" value="tRNA_endonuc-like_dom_sf"/>
</dbReference>
<feature type="transmembrane region" description="Helical" evidence="1">
    <location>
        <begin position="7"/>
        <end position="25"/>
    </location>
</feature>
<keyword evidence="1" id="KW-0472">Membrane</keyword>
<keyword evidence="4" id="KW-1185">Reference proteome</keyword>
<feature type="domain" description="Restriction endonuclease type IV Mrr" evidence="2">
    <location>
        <begin position="51"/>
        <end position="173"/>
    </location>
</feature>
<keyword evidence="1" id="KW-1133">Transmembrane helix</keyword>
<protein>
    <submittedName>
        <fullName evidence="3">Restriction endonuclease</fullName>
        <ecNumber evidence="3">3.1.21.-</ecNumber>
    </submittedName>
</protein>
<dbReference type="EMBL" id="JAPQER010000002">
    <property type="protein sequence ID" value="MCY6484079.1"/>
    <property type="molecule type" value="Genomic_DNA"/>
</dbReference>
<dbReference type="EC" id="3.1.21.-" evidence="3"/>
<dbReference type="Proteomes" id="UP001078443">
    <property type="component" value="Unassembled WGS sequence"/>
</dbReference>
<evidence type="ECO:0000313" key="4">
    <source>
        <dbReference type="Proteomes" id="UP001078443"/>
    </source>
</evidence>
<keyword evidence="3" id="KW-0255">Endonuclease</keyword>
<keyword evidence="1" id="KW-0812">Transmembrane</keyword>
<evidence type="ECO:0000313" key="3">
    <source>
        <dbReference type="EMBL" id="MCY6484079.1"/>
    </source>
</evidence>
<evidence type="ECO:0000259" key="2">
    <source>
        <dbReference type="Pfam" id="PF04471"/>
    </source>
</evidence>
<proteinExistence type="predicted"/>
<keyword evidence="3" id="KW-0378">Hydrolase</keyword>
<sequence length="195" mass="22654">MNLYIKLILYLFVIFILKIINKYLIPSVHKIKKSFNSDRLKYGLVSKYFLSNLTNSEFENYCKYFLENRNFKDITNISKPTTNGLTLTCKDSNNSKIHINCFKANCKNENNIGDNYESIGQSYIEEFIGVMVHDKITHGMIITNGNFTSETKKHVQNLPPKYNVELIDGTLLSSFSWQIREKIVMKLSSQQILTQ</sequence>
<dbReference type="SUPFAM" id="SSF52980">
    <property type="entry name" value="Restriction endonuclease-like"/>
    <property type="match status" value="1"/>
</dbReference>
<evidence type="ECO:0000256" key="1">
    <source>
        <dbReference type="SAM" id="Phobius"/>
    </source>
</evidence>